<evidence type="ECO:0008006" key="3">
    <source>
        <dbReference type="Google" id="ProtNLM"/>
    </source>
</evidence>
<reference evidence="1 2" key="1">
    <citation type="submission" date="2021-02" db="EMBL/GenBank/DDBJ databases">
        <title>Actinophytocola xerophila sp. nov., isolated from soil of cotton cropping field.</title>
        <authorList>
            <person name="Huang R."/>
            <person name="Chen X."/>
            <person name="Ge X."/>
            <person name="Liu W."/>
        </authorList>
    </citation>
    <scope>NUCLEOTIDE SEQUENCE [LARGE SCALE GENOMIC DNA]</scope>
    <source>
        <strain evidence="1 2">S1-96</strain>
    </source>
</reference>
<dbReference type="Proteomes" id="UP001156441">
    <property type="component" value="Unassembled WGS sequence"/>
</dbReference>
<proteinExistence type="predicted"/>
<gene>
    <name evidence="1" type="ORF">JT362_28380</name>
</gene>
<evidence type="ECO:0000313" key="2">
    <source>
        <dbReference type="Proteomes" id="UP001156441"/>
    </source>
</evidence>
<comment type="caution">
    <text evidence="1">The sequence shown here is derived from an EMBL/GenBank/DDBJ whole genome shotgun (WGS) entry which is preliminary data.</text>
</comment>
<dbReference type="EMBL" id="JAFFZE010000023">
    <property type="protein sequence ID" value="MCT2587047.1"/>
    <property type="molecule type" value="Genomic_DNA"/>
</dbReference>
<keyword evidence="2" id="KW-1185">Reference proteome</keyword>
<protein>
    <recommendedName>
        <fullName evidence="3">ASCH domain-containing protein</fullName>
    </recommendedName>
</protein>
<evidence type="ECO:0000313" key="1">
    <source>
        <dbReference type="EMBL" id="MCT2587047.1"/>
    </source>
</evidence>
<sequence>MFRRWRHRQVTAGNVYRTAAGRVVVDAVEVVRPTRIRKRDALAAGYASVAEVLADLRGSEADPVYLLRLHHVDEPDPRDVLAEDADLSTEDVLEITARLARFDAASTHGPWTESTLDIIRRRPAVRAGDLAEELGRETHPFKVDVRKLKNLGLTLSLEVGYRLSPRGEAYLRLR</sequence>
<name>A0ABT2JGN8_9PSEU</name>
<accession>A0ABT2JGN8</accession>
<organism evidence="1 2">
    <name type="scientific">Actinophytocola gossypii</name>
    <dbReference type="NCBI Taxonomy" id="2812003"/>
    <lineage>
        <taxon>Bacteria</taxon>
        <taxon>Bacillati</taxon>
        <taxon>Actinomycetota</taxon>
        <taxon>Actinomycetes</taxon>
        <taxon>Pseudonocardiales</taxon>
        <taxon>Pseudonocardiaceae</taxon>
    </lineage>
</organism>